<keyword evidence="4" id="KW-1185">Reference proteome</keyword>
<evidence type="ECO:0000259" key="2">
    <source>
        <dbReference type="Pfam" id="PF08878"/>
    </source>
</evidence>
<sequence>MEESEVTAPTIAAPESVPLQLSLRSSDVDRFTKLFYEPEALIVGKKAGIQLHVLRIDSGEFALAELYESLSDASITYALSRTNAAKYFADPRVSIVNKVKEKFRLPELKSGEGGEVLLYTFLESHLVAPKLLSKLELKTANDDYVKGADGIHLRQSNAELELIFGESKMHSDGKGKPGSSLQTAIADAFKSMATLRDGKFSTDKWLVENNLLKEAYDEQTVDALAAVLLPDALSSIKTRKSFGVFLGYEIDICEWPLIDLDHDEIESRIRTKARELVNDRIDYIRQQIITHGLGGYEFHFYMVPFLKQKTKEGVRGIKDVRFTLAKELSGKEPKPARKTPARKPAKNKDDA</sequence>
<evidence type="ECO:0000313" key="4">
    <source>
        <dbReference type="Proteomes" id="UP000198751"/>
    </source>
</evidence>
<evidence type="ECO:0000313" key="3">
    <source>
        <dbReference type="EMBL" id="SDS99388.1"/>
    </source>
</evidence>
<dbReference type="AlphaFoldDB" id="A0A1H1WPZ7"/>
<accession>A0A1H1WPZ7</accession>
<dbReference type="EMBL" id="LT629779">
    <property type="protein sequence ID" value="SDS99388.1"/>
    <property type="molecule type" value="Genomic_DNA"/>
</dbReference>
<dbReference type="Pfam" id="PF08878">
    <property type="entry name" value="HamA"/>
    <property type="match status" value="1"/>
</dbReference>
<dbReference type="RefSeq" id="WP_157693439.1">
    <property type="nucleotide sequence ID" value="NZ_LT629779.1"/>
</dbReference>
<feature type="domain" description="Anti-bacteriophage protein A/HamA C-terminal" evidence="2">
    <location>
        <begin position="43"/>
        <end position="306"/>
    </location>
</feature>
<reference evidence="4" key="1">
    <citation type="submission" date="2016-10" db="EMBL/GenBank/DDBJ databases">
        <authorList>
            <person name="Varghese N."/>
            <person name="Submissions S."/>
        </authorList>
    </citation>
    <scope>NUCLEOTIDE SEQUENCE [LARGE SCALE GENOMIC DNA]</scope>
    <source>
        <strain evidence="4">IMMIB L-1606</strain>
    </source>
</reference>
<name>A0A1H1WPZ7_9MICC</name>
<organism evidence="3 4">
    <name type="scientific">Pseudarthrobacter equi</name>
    <dbReference type="NCBI Taxonomy" id="728066"/>
    <lineage>
        <taxon>Bacteria</taxon>
        <taxon>Bacillati</taxon>
        <taxon>Actinomycetota</taxon>
        <taxon>Actinomycetes</taxon>
        <taxon>Micrococcales</taxon>
        <taxon>Micrococcaceae</taxon>
        <taxon>Pseudarthrobacter</taxon>
    </lineage>
</organism>
<dbReference type="OrthoDB" id="4964195at2"/>
<evidence type="ECO:0000256" key="1">
    <source>
        <dbReference type="SAM" id="MobiDB-lite"/>
    </source>
</evidence>
<protein>
    <recommendedName>
        <fullName evidence="2">Anti-bacteriophage protein A/HamA C-terminal domain-containing protein</fullName>
    </recommendedName>
</protein>
<feature type="compositionally biased region" description="Basic residues" evidence="1">
    <location>
        <begin position="336"/>
        <end position="345"/>
    </location>
</feature>
<dbReference type="Proteomes" id="UP000198751">
    <property type="component" value="Chromosome I"/>
</dbReference>
<dbReference type="InterPro" id="IPR014976">
    <property type="entry name" value="AbpA_HamA_C"/>
</dbReference>
<feature type="region of interest" description="Disordered" evidence="1">
    <location>
        <begin position="328"/>
        <end position="351"/>
    </location>
</feature>
<proteinExistence type="predicted"/>
<gene>
    <name evidence="3" type="ORF">SAMN04489743_1410</name>
</gene>